<sequence>MGLLKLGGVIAVLEQAGRPIEVLGTLENTCREEGVHEGAAGTVALPHLFVRRCASPMTGRVVFPIRVNGVFQQGVHGAV</sequence>
<organism evidence="1 2">
    <name type="scientific">Deinococcus metalli</name>
    <dbReference type="NCBI Taxonomy" id="1141878"/>
    <lineage>
        <taxon>Bacteria</taxon>
        <taxon>Thermotogati</taxon>
        <taxon>Deinococcota</taxon>
        <taxon>Deinococci</taxon>
        <taxon>Deinococcales</taxon>
        <taxon>Deinococcaceae</taxon>
        <taxon>Deinococcus</taxon>
    </lineage>
</organism>
<comment type="caution">
    <text evidence="1">The sequence shown here is derived from an EMBL/GenBank/DDBJ whole genome shotgun (WGS) entry which is preliminary data.</text>
</comment>
<name>A0ABQ3JXB3_9DEIO</name>
<evidence type="ECO:0000313" key="1">
    <source>
        <dbReference type="EMBL" id="GHF64835.1"/>
    </source>
</evidence>
<dbReference type="EMBL" id="BNAJ01000022">
    <property type="protein sequence ID" value="GHF64835.1"/>
    <property type="molecule type" value="Genomic_DNA"/>
</dbReference>
<evidence type="ECO:0000313" key="2">
    <source>
        <dbReference type="Proteomes" id="UP000619376"/>
    </source>
</evidence>
<dbReference type="Proteomes" id="UP000619376">
    <property type="component" value="Unassembled WGS sequence"/>
</dbReference>
<keyword evidence="2" id="KW-1185">Reference proteome</keyword>
<reference evidence="2" key="1">
    <citation type="journal article" date="2019" name="Int. J. Syst. Evol. Microbiol.">
        <title>The Global Catalogue of Microorganisms (GCM) 10K type strain sequencing project: providing services to taxonomists for standard genome sequencing and annotation.</title>
        <authorList>
            <consortium name="The Broad Institute Genomics Platform"/>
            <consortium name="The Broad Institute Genome Sequencing Center for Infectious Disease"/>
            <person name="Wu L."/>
            <person name="Ma J."/>
        </authorList>
    </citation>
    <scope>NUCLEOTIDE SEQUENCE [LARGE SCALE GENOMIC DNA]</scope>
    <source>
        <strain evidence="2">CGMCC 1.18437</strain>
    </source>
</reference>
<accession>A0ABQ3JXB3</accession>
<gene>
    <name evidence="1" type="ORF">GCM10017781_45770</name>
</gene>
<proteinExistence type="predicted"/>
<protein>
    <submittedName>
        <fullName evidence="1">Uncharacterized protein</fullName>
    </submittedName>
</protein>